<keyword evidence="2" id="KW-1185">Reference proteome</keyword>
<gene>
    <name evidence="1" type="ORF">SAMN05216178_6984</name>
</gene>
<evidence type="ECO:0000313" key="1">
    <source>
        <dbReference type="EMBL" id="SED37297.1"/>
    </source>
</evidence>
<evidence type="ECO:0000313" key="2">
    <source>
        <dbReference type="Proteomes" id="UP000198982"/>
    </source>
</evidence>
<dbReference type="RefSeq" id="WP_092320936.1">
    <property type="nucleotide sequence ID" value="NZ_FNTJ01000003.1"/>
</dbReference>
<accession>A0A1H5A4Y7</accession>
<name>A0A1H5A4Y7_9PSED</name>
<sequence length="78" mass="8611">MTTAVPTHDRPLAAPGLISYRYKGRYGWVMIGAISADDALQQARRSISEPPRLENLQVWNGQSYEPVIVEAGETEPAL</sequence>
<reference evidence="2" key="1">
    <citation type="submission" date="2016-10" db="EMBL/GenBank/DDBJ databases">
        <authorList>
            <person name="Varghese N."/>
            <person name="Submissions S."/>
        </authorList>
    </citation>
    <scope>NUCLEOTIDE SEQUENCE [LARGE SCALE GENOMIC DNA]</scope>
    <source>
        <strain evidence="2">DSM 9751</strain>
    </source>
</reference>
<organism evidence="1 2">
    <name type="scientific">Pseudomonas saponiphila</name>
    <dbReference type="NCBI Taxonomy" id="556534"/>
    <lineage>
        <taxon>Bacteria</taxon>
        <taxon>Pseudomonadati</taxon>
        <taxon>Pseudomonadota</taxon>
        <taxon>Gammaproteobacteria</taxon>
        <taxon>Pseudomonadales</taxon>
        <taxon>Pseudomonadaceae</taxon>
        <taxon>Pseudomonas</taxon>
    </lineage>
</organism>
<dbReference type="AlphaFoldDB" id="A0A1H5A4Y7"/>
<proteinExistence type="predicted"/>
<protein>
    <submittedName>
        <fullName evidence="1">Uncharacterized protein</fullName>
    </submittedName>
</protein>
<dbReference type="Proteomes" id="UP000198982">
    <property type="component" value="Unassembled WGS sequence"/>
</dbReference>
<dbReference type="EMBL" id="FNTJ01000003">
    <property type="protein sequence ID" value="SED37297.1"/>
    <property type="molecule type" value="Genomic_DNA"/>
</dbReference>